<feature type="region of interest" description="Disordered" evidence="1">
    <location>
        <begin position="1"/>
        <end position="63"/>
    </location>
</feature>
<feature type="compositionally biased region" description="Polar residues" evidence="1">
    <location>
        <begin position="728"/>
        <end position="737"/>
    </location>
</feature>
<feature type="region of interest" description="Disordered" evidence="1">
    <location>
        <begin position="578"/>
        <end position="737"/>
    </location>
</feature>
<feature type="region of interest" description="Disordered" evidence="1">
    <location>
        <begin position="455"/>
        <end position="480"/>
    </location>
</feature>
<evidence type="ECO:0000256" key="2">
    <source>
        <dbReference type="SAM" id="Phobius"/>
    </source>
</evidence>
<feature type="compositionally biased region" description="Polar residues" evidence="1">
    <location>
        <begin position="762"/>
        <end position="783"/>
    </location>
</feature>
<dbReference type="RefSeq" id="WP_349967365.1">
    <property type="nucleotide sequence ID" value="NZ_CP157942.1"/>
</dbReference>
<feature type="compositionally biased region" description="Basic and acidic residues" evidence="1">
    <location>
        <begin position="644"/>
        <end position="653"/>
    </location>
</feature>
<proteinExistence type="predicted"/>
<evidence type="ECO:0000256" key="1">
    <source>
        <dbReference type="SAM" id="MobiDB-lite"/>
    </source>
</evidence>
<accession>A0AAU7Q1C0</accession>
<reference evidence="3" key="1">
    <citation type="submission" date="2024-06" db="EMBL/GenBank/DDBJ databases">
        <authorList>
            <person name="Dussert Y."/>
            <person name="Peccoud J."/>
            <person name="Pigeault R."/>
        </authorList>
    </citation>
    <scope>NUCLEOTIDE SEQUENCE</scope>
    <source>
        <strain evidence="3">WArc</strain>
    </source>
</reference>
<feature type="compositionally biased region" description="Basic and acidic residues" evidence="1">
    <location>
        <begin position="41"/>
        <end position="51"/>
    </location>
</feature>
<feature type="region of interest" description="Disordered" evidence="1">
    <location>
        <begin position="750"/>
        <end position="783"/>
    </location>
</feature>
<feature type="compositionally biased region" description="Acidic residues" evidence="1">
    <location>
        <begin position="52"/>
        <end position="61"/>
    </location>
</feature>
<feature type="compositionally biased region" description="Low complexity" evidence="1">
    <location>
        <begin position="629"/>
        <end position="640"/>
    </location>
</feature>
<dbReference type="EMBL" id="CP157942">
    <property type="protein sequence ID" value="XBS66893.1"/>
    <property type="molecule type" value="Genomic_DNA"/>
</dbReference>
<keyword evidence="2" id="KW-0812">Transmembrane</keyword>
<evidence type="ECO:0000313" key="3">
    <source>
        <dbReference type="EMBL" id="XBS66893.1"/>
    </source>
</evidence>
<feature type="compositionally biased region" description="Basic and acidic residues" evidence="1">
    <location>
        <begin position="1"/>
        <end position="11"/>
    </location>
</feature>
<feature type="transmembrane region" description="Helical" evidence="2">
    <location>
        <begin position="820"/>
        <end position="839"/>
    </location>
</feature>
<protein>
    <recommendedName>
        <fullName evidence="4">TomO</fullName>
    </recommendedName>
</protein>
<name>A0AAU7Q1C0_9RICK</name>
<dbReference type="AlphaFoldDB" id="A0AAU7Q1C0"/>
<keyword evidence="2" id="KW-0472">Membrane</keyword>
<gene>
    <name evidence="3" type="ORF">ABLO99_06820</name>
</gene>
<keyword evidence="2" id="KW-1133">Transmembrane helix</keyword>
<organism evidence="3">
    <name type="scientific">Wolbachia endosymbiont of Armadillidium arcangelii</name>
    <dbReference type="NCBI Taxonomy" id="3158571"/>
    <lineage>
        <taxon>Bacteria</taxon>
        <taxon>Pseudomonadati</taxon>
        <taxon>Pseudomonadota</taxon>
        <taxon>Alphaproteobacteria</taxon>
        <taxon>Rickettsiales</taxon>
        <taxon>Anaplasmataceae</taxon>
        <taxon>Wolbachieae</taxon>
        <taxon>Wolbachia</taxon>
    </lineage>
</organism>
<feature type="compositionally biased region" description="Basic and acidic residues" evidence="1">
    <location>
        <begin position="714"/>
        <end position="724"/>
    </location>
</feature>
<feature type="compositionally biased region" description="Polar residues" evidence="1">
    <location>
        <begin position="697"/>
        <end position="713"/>
    </location>
</feature>
<feature type="transmembrane region" description="Helical" evidence="2">
    <location>
        <begin position="793"/>
        <end position="814"/>
    </location>
</feature>
<feature type="compositionally biased region" description="Basic and acidic residues" evidence="1">
    <location>
        <begin position="618"/>
        <end position="628"/>
    </location>
</feature>
<sequence length="861" mass="96561">MFDSNFRDFVPKEQGQSSKVFNKSDSRDSGTEEEFEILEQGEIKERHHSEDSGNESQEDSEALGNENQEILNISHAKDLSLGNAMLANFPGDCDKLFIVESKDEDSYDIIPKNLTFAKTVNIFNQAVREDNCEELDKIVQNIEEYEGRSITLDTVNLKSFCRQQLNLNLQNNQHIYSNILSRYKFDQENFEYHHSVKELVLLAIAANDKLAEKYRDILFAEGNLSLLPLLVGSQKYIEVFIEKFHGIDGVYDKVKDQTIQFGELNKIGFFSVIALRKEQELLETVLVEHVLKDFEHVLKTSDPDPLYGVLETASLVKNEKFITIVLNAFERYINEPTKDVKDLLKRSFVTLLETAISQEHLPTIKYLCGRYINKKGYDIYEQAFADDRVIKVLNQQILKNIEARCRKEIYNLILKTALDAGNITFIEHLCKRHPECNNDVIDANRSAISVIKSDVLSENSESKSTDSQQPQENVDKGENIMNNEDASKEAVGNNFEEGKMLKSTETIEEKLSDAIFGLNYEKIRSLVEQVKQEDNSPKQIINEALRKANEMKVEKKGERSLSEIKKLLKKELENISIPPVDDSVKSMGAAASSQKVPVAERKKSELDSLSPNSEDDDFSKLESNKSDDSAGTSSDSNSNSPFEEINKESHETRIPIIETVEPKATVSASEMPSVEIEGAESNNEQFDNLNDEKDNPAVSNSVNQDRSAQSPVHDSQRGITHDEDFTVPSPSSNFASKNLNTVISIDNNREEQSAECVEEMSNENTQPKPTLPTINKQSSESNQKTTALNTKKYVVAASVLAIAGIALGVAVAVYLEMLAVGVAVAAACCLIAATITYCYRPKSSLEDNEVEKFDKSTSYCG</sequence>
<evidence type="ECO:0008006" key="4">
    <source>
        <dbReference type="Google" id="ProtNLM"/>
    </source>
</evidence>